<feature type="compositionally biased region" description="Acidic residues" evidence="1">
    <location>
        <begin position="227"/>
        <end position="237"/>
    </location>
</feature>
<organism evidence="3 4">
    <name type="scientific">Actinomadura decatromicini</name>
    <dbReference type="NCBI Taxonomy" id="2604572"/>
    <lineage>
        <taxon>Bacteria</taxon>
        <taxon>Bacillati</taxon>
        <taxon>Actinomycetota</taxon>
        <taxon>Actinomycetes</taxon>
        <taxon>Streptosporangiales</taxon>
        <taxon>Thermomonosporaceae</taxon>
        <taxon>Actinomadura</taxon>
    </lineage>
</organism>
<dbReference type="RefSeq" id="WP_148757805.1">
    <property type="nucleotide sequence ID" value="NZ_VSRQ01000001.1"/>
</dbReference>
<feature type="signal peptide" evidence="2">
    <location>
        <begin position="1"/>
        <end position="24"/>
    </location>
</feature>
<feature type="compositionally biased region" description="Polar residues" evidence="1">
    <location>
        <begin position="263"/>
        <end position="281"/>
    </location>
</feature>
<feature type="compositionally biased region" description="Polar residues" evidence="1">
    <location>
        <begin position="200"/>
        <end position="221"/>
    </location>
</feature>
<name>A0A5D3FYX4_9ACTN</name>
<reference evidence="3 4" key="1">
    <citation type="submission" date="2019-08" db="EMBL/GenBank/DDBJ databases">
        <title>Actinomadura sp. nov. CYP1-5 isolated from mountain soil.</title>
        <authorList>
            <person name="Songsumanus A."/>
            <person name="Kuncharoen N."/>
            <person name="Kudo T."/>
            <person name="Yuki M."/>
            <person name="Igarashi Y."/>
            <person name="Tanasupawat S."/>
        </authorList>
    </citation>
    <scope>NUCLEOTIDE SEQUENCE [LARGE SCALE GENOMIC DNA]</scope>
    <source>
        <strain evidence="3 4">CYP1-5</strain>
    </source>
</reference>
<sequence>MTFRIFVIAIAAAGTILLGNGAHAATPPGAPRPSQHVGNGAKAPVTVVHVYGNNNTIVTDRSVAAVGMGNRPNANTGDVSSSGTLGIDDKNSTFQSGTSTTGPPATPTDPAPVVTSPQPPAQTGQTSLDPAGSRVAKPGPVRKTRTRAATPQFPVPVSGKGQSTAISGYEDHSVNVSGEDQIAVYDDSNLFVNRNGRLNANTGDTDSSGLNAVDVSGSTVKSGDHNEDGEDGDENNDDNARRADPRPTFTPVAQPAAPVPPKGQTSSTVTDEGASNATGKNSLTIGADGYDNLGTTVRGKRNIATYDDSNVVTGGTGDVNAQIGDSDTSGAVVMDVHDSNLQSGNST</sequence>
<proteinExistence type="predicted"/>
<comment type="caution">
    <text evidence="3">The sequence shown here is derived from an EMBL/GenBank/DDBJ whole genome shotgun (WGS) entry which is preliminary data.</text>
</comment>
<dbReference type="AlphaFoldDB" id="A0A5D3FYX4"/>
<feature type="region of interest" description="Disordered" evidence="1">
    <location>
        <begin position="200"/>
        <end position="281"/>
    </location>
</feature>
<gene>
    <name evidence="3" type="ORF">FXF68_05740</name>
</gene>
<keyword evidence="4" id="KW-1185">Reference proteome</keyword>
<accession>A0A5D3FYX4</accession>
<evidence type="ECO:0000313" key="3">
    <source>
        <dbReference type="EMBL" id="TYK53219.1"/>
    </source>
</evidence>
<feature type="compositionally biased region" description="Polar residues" evidence="1">
    <location>
        <begin position="72"/>
        <end position="84"/>
    </location>
</feature>
<protein>
    <submittedName>
        <fullName evidence="3">Uncharacterized protein</fullName>
    </submittedName>
</protein>
<feature type="region of interest" description="Disordered" evidence="1">
    <location>
        <begin position="68"/>
        <end position="166"/>
    </location>
</feature>
<evidence type="ECO:0000313" key="4">
    <source>
        <dbReference type="Proteomes" id="UP000323505"/>
    </source>
</evidence>
<dbReference type="EMBL" id="VSRQ01000001">
    <property type="protein sequence ID" value="TYK53219.1"/>
    <property type="molecule type" value="Genomic_DNA"/>
</dbReference>
<feature type="chain" id="PRO_5022929308" evidence="2">
    <location>
        <begin position="25"/>
        <end position="347"/>
    </location>
</feature>
<evidence type="ECO:0000256" key="2">
    <source>
        <dbReference type="SAM" id="SignalP"/>
    </source>
</evidence>
<keyword evidence="2" id="KW-0732">Signal</keyword>
<dbReference type="Proteomes" id="UP000323505">
    <property type="component" value="Unassembled WGS sequence"/>
</dbReference>
<feature type="region of interest" description="Disordered" evidence="1">
    <location>
        <begin position="307"/>
        <end position="331"/>
    </location>
</feature>
<evidence type="ECO:0000256" key="1">
    <source>
        <dbReference type="SAM" id="MobiDB-lite"/>
    </source>
</evidence>